<dbReference type="Gene3D" id="3.30.160.60">
    <property type="entry name" value="Classic Zinc Finger"/>
    <property type="match status" value="1"/>
</dbReference>
<dbReference type="OrthoDB" id="8922241at2759"/>
<reference evidence="2 3" key="1">
    <citation type="submission" date="2016-07" db="EMBL/GenBank/DDBJ databases">
        <title>Pervasive Adenine N6-methylation of Active Genes in Fungi.</title>
        <authorList>
            <consortium name="DOE Joint Genome Institute"/>
            <person name="Mondo S.J."/>
            <person name="Dannebaum R.O."/>
            <person name="Kuo R.C."/>
            <person name="Labutti K."/>
            <person name="Haridas S."/>
            <person name="Kuo A."/>
            <person name="Salamov A."/>
            <person name="Ahrendt S.R."/>
            <person name="Lipzen A."/>
            <person name="Sullivan W."/>
            <person name="Andreopoulos W.B."/>
            <person name="Clum A."/>
            <person name="Lindquist E."/>
            <person name="Daum C."/>
            <person name="Ramamoorthy G.K."/>
            <person name="Gryganskyi A."/>
            <person name="Culley D."/>
            <person name="Magnuson J.K."/>
            <person name="James T.Y."/>
            <person name="O'Malley M.A."/>
            <person name="Stajich J.E."/>
            <person name="Spatafora J.W."/>
            <person name="Visel A."/>
            <person name="Grigoriev I.V."/>
        </authorList>
    </citation>
    <scope>NUCLEOTIDE SEQUENCE [LARGE SCALE GENOMIC DNA]</scope>
    <source>
        <strain evidence="2 3">JEL800</strain>
    </source>
</reference>
<keyword evidence="3" id="KW-1185">Reference proteome</keyword>
<feature type="region of interest" description="Disordered" evidence="1">
    <location>
        <begin position="1"/>
        <end position="50"/>
    </location>
</feature>
<evidence type="ECO:0000313" key="2">
    <source>
        <dbReference type="EMBL" id="ORY36650.1"/>
    </source>
</evidence>
<feature type="compositionally biased region" description="Low complexity" evidence="1">
    <location>
        <begin position="8"/>
        <end position="50"/>
    </location>
</feature>
<organism evidence="2 3">
    <name type="scientific">Rhizoclosmatium globosum</name>
    <dbReference type="NCBI Taxonomy" id="329046"/>
    <lineage>
        <taxon>Eukaryota</taxon>
        <taxon>Fungi</taxon>
        <taxon>Fungi incertae sedis</taxon>
        <taxon>Chytridiomycota</taxon>
        <taxon>Chytridiomycota incertae sedis</taxon>
        <taxon>Chytridiomycetes</taxon>
        <taxon>Chytridiales</taxon>
        <taxon>Chytriomycetaceae</taxon>
        <taxon>Rhizoclosmatium</taxon>
    </lineage>
</organism>
<name>A0A1Y2BPH1_9FUNG</name>
<proteinExistence type="predicted"/>
<comment type="caution">
    <text evidence="2">The sequence shown here is derived from an EMBL/GenBank/DDBJ whole genome shotgun (WGS) entry which is preliminary data.</text>
</comment>
<dbReference type="Proteomes" id="UP000193642">
    <property type="component" value="Unassembled WGS sequence"/>
</dbReference>
<gene>
    <name evidence="2" type="ORF">BCR33DRAFT_474711</name>
</gene>
<accession>A0A1Y2BPH1</accession>
<dbReference type="AlphaFoldDB" id="A0A1Y2BPH1"/>
<evidence type="ECO:0000256" key="1">
    <source>
        <dbReference type="SAM" id="MobiDB-lite"/>
    </source>
</evidence>
<protein>
    <submittedName>
        <fullName evidence="2">Uncharacterized protein</fullName>
    </submittedName>
</protein>
<dbReference type="EMBL" id="MCGO01000054">
    <property type="protein sequence ID" value="ORY36650.1"/>
    <property type="molecule type" value="Genomic_DNA"/>
</dbReference>
<evidence type="ECO:0000313" key="3">
    <source>
        <dbReference type="Proteomes" id="UP000193642"/>
    </source>
</evidence>
<sequence>MGLEHLLEAALQQQNASESNSVSASSGSASASGSSTLGPSSEPSSPLPTLTPSTSLCPGYRIVLVSCTNCSCHQVQQDHSQLPPPALQAGTHQATASYHLNTATESPSLPPIDSLLLNSPIPFPATSCIPSPFPTSITDIKLSQDHTSVILPDGREAPFANSFRFTSHRDTQASSSSLTSTPLTLLPRRLSSVHASPSLGPTLDIQTDPEKKYICPYYGHLKQKRAARPAFYFSMLDQSGNGTADSEDSVCTARFKRKQEMERHVLSVHGREEEKAWVCPGPVNGVECGKRYARADALRKHLESAKCKVEGGCSFGLSESEIAAVVRGARKL</sequence>